<keyword evidence="5 7" id="KW-0472">Membrane</keyword>
<evidence type="ECO:0000313" key="8">
    <source>
        <dbReference type="EMBL" id="NBC69430.1"/>
    </source>
</evidence>
<feature type="transmembrane region" description="Helical" evidence="7">
    <location>
        <begin position="192"/>
        <end position="211"/>
    </location>
</feature>
<dbReference type="RefSeq" id="WP_161697221.1">
    <property type="nucleotide sequence ID" value="NZ_JAAAMU010000004.1"/>
</dbReference>
<dbReference type="OrthoDB" id="9798540at2"/>
<evidence type="ECO:0000256" key="1">
    <source>
        <dbReference type="ARBA" id="ARBA00004141"/>
    </source>
</evidence>
<dbReference type="GO" id="GO:0043190">
    <property type="term" value="C:ATP-binding cassette (ABC) transporter complex"/>
    <property type="evidence" value="ECO:0007669"/>
    <property type="project" value="InterPro"/>
</dbReference>
<dbReference type="InterPro" id="IPR001626">
    <property type="entry name" value="ABC_TroCD"/>
</dbReference>
<feature type="transmembrane region" description="Helical" evidence="7">
    <location>
        <begin position="218"/>
        <end position="237"/>
    </location>
</feature>
<dbReference type="EMBL" id="JAAAMU010000004">
    <property type="protein sequence ID" value="NBC69430.1"/>
    <property type="molecule type" value="Genomic_DNA"/>
</dbReference>
<dbReference type="Pfam" id="PF00950">
    <property type="entry name" value="ABC-3"/>
    <property type="match status" value="1"/>
</dbReference>
<dbReference type="Gene3D" id="1.10.3470.10">
    <property type="entry name" value="ABC transporter involved in vitamin B12 uptake, BtuC"/>
    <property type="match status" value="1"/>
</dbReference>
<dbReference type="GO" id="GO:0010043">
    <property type="term" value="P:response to zinc ion"/>
    <property type="evidence" value="ECO:0007669"/>
    <property type="project" value="TreeGrafter"/>
</dbReference>
<comment type="subcellular location">
    <subcellularLocation>
        <location evidence="6">Cell membrane</location>
        <topology evidence="6">Multi-pass membrane protein</topology>
    </subcellularLocation>
    <subcellularLocation>
        <location evidence="1">Membrane</location>
        <topology evidence="1">Multi-pass membrane protein</topology>
    </subcellularLocation>
</comment>
<dbReference type="InterPro" id="IPR037294">
    <property type="entry name" value="ABC_BtuC-like"/>
</dbReference>
<feature type="transmembrane region" description="Helical" evidence="7">
    <location>
        <begin position="131"/>
        <end position="148"/>
    </location>
</feature>
<feature type="transmembrane region" description="Helical" evidence="7">
    <location>
        <begin position="243"/>
        <end position="261"/>
    </location>
</feature>
<feature type="transmembrane region" description="Helical" evidence="7">
    <location>
        <begin position="90"/>
        <end position="111"/>
    </location>
</feature>
<evidence type="ECO:0000256" key="3">
    <source>
        <dbReference type="ARBA" id="ARBA00022692"/>
    </source>
</evidence>
<name>A0A7X4YN71_9BACL</name>
<evidence type="ECO:0000256" key="2">
    <source>
        <dbReference type="ARBA" id="ARBA00008034"/>
    </source>
</evidence>
<keyword evidence="9" id="KW-1185">Reference proteome</keyword>
<sequence>MEMLHYDFMQRAFCAGGIIALMASALGVYLLLRRQALMADMLSHVSLAGVAAGACLGFNPTIAGFIAAVIGAIAVEVVRRAYKTYSELSVAIIMVGGLSVAMILMSLNKTMNKSFSSYLFGSVVAVTRTELIYMSAAAIVGTVFFLFLRRPLYLMAFDEESAKTSGVPVQWISLGFSIVTGMIVAASMPIVGVLLVSSLIILPAALSIRIATSFTSAILAAMGIGLIGTGTGLTASYELNTPPGGTIALVLLLFLVSGLSLKKMFVWIGSKRASKAKAKPTNMEVANT</sequence>
<organism evidence="8 9">
    <name type="scientific">Paenibacillus sacheonensis</name>
    <dbReference type="NCBI Taxonomy" id="742054"/>
    <lineage>
        <taxon>Bacteria</taxon>
        <taxon>Bacillati</taxon>
        <taxon>Bacillota</taxon>
        <taxon>Bacilli</taxon>
        <taxon>Bacillales</taxon>
        <taxon>Paenibacillaceae</taxon>
        <taxon>Paenibacillus</taxon>
    </lineage>
</organism>
<keyword evidence="3 6" id="KW-0812">Transmembrane</keyword>
<feature type="transmembrane region" description="Helical" evidence="7">
    <location>
        <begin position="12"/>
        <end position="31"/>
    </location>
</feature>
<evidence type="ECO:0000256" key="5">
    <source>
        <dbReference type="ARBA" id="ARBA00023136"/>
    </source>
</evidence>
<dbReference type="Proteomes" id="UP000558113">
    <property type="component" value="Unassembled WGS sequence"/>
</dbReference>
<dbReference type="CDD" id="cd06550">
    <property type="entry name" value="TM_ABC_iron-siderophores_like"/>
    <property type="match status" value="1"/>
</dbReference>
<evidence type="ECO:0000256" key="6">
    <source>
        <dbReference type="RuleBase" id="RU003943"/>
    </source>
</evidence>
<reference evidence="8 9" key="1">
    <citation type="submission" date="2020-01" db="EMBL/GenBank/DDBJ databases">
        <title>Paenibacillus soybeanensis sp. nov. isolated from the nodules of soybean (Glycine max(L.) Merr).</title>
        <authorList>
            <person name="Wang H."/>
        </authorList>
    </citation>
    <scope>NUCLEOTIDE SEQUENCE [LARGE SCALE GENOMIC DNA]</scope>
    <source>
        <strain evidence="8 9">DSM 23054</strain>
    </source>
</reference>
<feature type="transmembrane region" description="Helical" evidence="7">
    <location>
        <begin position="169"/>
        <end position="186"/>
    </location>
</feature>
<accession>A0A7X4YN71</accession>
<comment type="similarity">
    <text evidence="2 6">Belongs to the ABC-3 integral membrane protein family.</text>
</comment>
<evidence type="ECO:0000256" key="7">
    <source>
        <dbReference type="SAM" id="Phobius"/>
    </source>
</evidence>
<evidence type="ECO:0000313" key="9">
    <source>
        <dbReference type="Proteomes" id="UP000558113"/>
    </source>
</evidence>
<dbReference type="GO" id="GO:0055085">
    <property type="term" value="P:transmembrane transport"/>
    <property type="evidence" value="ECO:0007669"/>
    <property type="project" value="InterPro"/>
</dbReference>
<dbReference type="PANTHER" id="PTHR30477">
    <property type="entry name" value="ABC-TRANSPORTER METAL-BINDING PROTEIN"/>
    <property type="match status" value="1"/>
</dbReference>
<dbReference type="PANTHER" id="PTHR30477:SF0">
    <property type="entry name" value="METAL TRANSPORT SYSTEM MEMBRANE PROTEIN TM_0125-RELATED"/>
    <property type="match status" value="1"/>
</dbReference>
<comment type="caution">
    <text evidence="8">The sequence shown here is derived from an EMBL/GenBank/DDBJ whole genome shotgun (WGS) entry which is preliminary data.</text>
</comment>
<dbReference type="SUPFAM" id="SSF81345">
    <property type="entry name" value="ABC transporter involved in vitamin B12 uptake, BtuC"/>
    <property type="match status" value="1"/>
</dbReference>
<keyword evidence="4 7" id="KW-1133">Transmembrane helix</keyword>
<dbReference type="AlphaFoldDB" id="A0A7X4YN71"/>
<keyword evidence="6" id="KW-0813">Transport</keyword>
<gene>
    <name evidence="8" type="ORF">GT003_10545</name>
</gene>
<proteinExistence type="inferred from homology"/>
<protein>
    <submittedName>
        <fullName evidence="8">Iron chelate uptake ABC transporter family permease subunit</fullName>
    </submittedName>
</protein>
<feature type="transmembrane region" description="Helical" evidence="7">
    <location>
        <begin position="51"/>
        <end position="78"/>
    </location>
</feature>
<evidence type="ECO:0000256" key="4">
    <source>
        <dbReference type="ARBA" id="ARBA00022989"/>
    </source>
</evidence>